<dbReference type="Gene3D" id="2.60.120.10">
    <property type="entry name" value="Jelly Rolls"/>
    <property type="match status" value="2"/>
</dbReference>
<evidence type="ECO:0000313" key="2">
    <source>
        <dbReference type="Proteomes" id="UP000010483"/>
    </source>
</evidence>
<evidence type="ECO:0008006" key="3">
    <source>
        <dbReference type="Google" id="ProtNLM"/>
    </source>
</evidence>
<dbReference type="PANTHER" id="PTHR36440:SF1">
    <property type="entry name" value="PUTATIVE (AFU_ORTHOLOGUE AFUA_8G07350)-RELATED"/>
    <property type="match status" value="1"/>
</dbReference>
<evidence type="ECO:0000313" key="1">
    <source>
        <dbReference type="EMBL" id="AFZ47736.1"/>
    </source>
</evidence>
<dbReference type="KEGG" id="csn:Cyast_1780"/>
<protein>
    <recommendedName>
        <fullName evidence="3">Cupin 2 conserved barrel domain protein</fullName>
    </recommendedName>
</protein>
<dbReference type="InterPro" id="IPR011051">
    <property type="entry name" value="RmlC_Cupin_sf"/>
</dbReference>
<organism evidence="1 2">
    <name type="scientific">Cyanobacterium stanieri (strain ATCC 29140 / PCC 7202)</name>
    <dbReference type="NCBI Taxonomy" id="292563"/>
    <lineage>
        <taxon>Bacteria</taxon>
        <taxon>Bacillati</taxon>
        <taxon>Cyanobacteriota</taxon>
        <taxon>Cyanophyceae</taxon>
        <taxon>Oscillatoriophycideae</taxon>
        <taxon>Chroococcales</taxon>
        <taxon>Geminocystaceae</taxon>
        <taxon>Cyanobacterium</taxon>
    </lineage>
</organism>
<dbReference type="STRING" id="292563.Cyast_1780"/>
<dbReference type="BioCyc" id="CSTA292563:G1353-1786-MONOMER"/>
<dbReference type="Proteomes" id="UP000010483">
    <property type="component" value="Chromosome"/>
</dbReference>
<dbReference type="AlphaFoldDB" id="K9YLD5"/>
<reference evidence="2" key="1">
    <citation type="journal article" date="2013" name="Proc. Natl. Acad. Sci. U.S.A.">
        <title>Improving the coverage of the cyanobacterial phylum using diversity-driven genome sequencing.</title>
        <authorList>
            <person name="Shih P.M."/>
            <person name="Wu D."/>
            <person name="Latifi A."/>
            <person name="Axen S.D."/>
            <person name="Fewer D.P."/>
            <person name="Talla E."/>
            <person name="Calteau A."/>
            <person name="Cai F."/>
            <person name="Tandeau de Marsac N."/>
            <person name="Rippka R."/>
            <person name="Herdman M."/>
            <person name="Sivonen K."/>
            <person name="Coursin T."/>
            <person name="Laurent T."/>
            <person name="Goodwin L."/>
            <person name="Nolan M."/>
            <person name="Davenport K.W."/>
            <person name="Han C.S."/>
            <person name="Rubin E.M."/>
            <person name="Eisen J.A."/>
            <person name="Woyke T."/>
            <person name="Gugger M."/>
            <person name="Kerfeld C.A."/>
        </authorList>
    </citation>
    <scope>NUCLEOTIDE SEQUENCE [LARGE SCALE GENOMIC DNA]</scope>
    <source>
        <strain evidence="2">ATCC 29140 / PCC 7202</strain>
    </source>
</reference>
<dbReference type="InterPro" id="IPR053146">
    <property type="entry name" value="QDO-like"/>
</dbReference>
<sequence>MRAPFIYVTANLDDIIDVDFLRNPFIRADVEAGSDLLNPDSLQIQAPSFIATGFDSSGNLVFQEKTTATFQPSQGLYLDVVTGEQTGLAFDIFEFLVPPEATTVFHSHLQGVELFYVLGGDPFNDDNPNIADNDEVIFELNADLDGVFNLADPMNPFSIVRDEEIEINGVELTKGSFVGLATGKIHTWSNTGKIPARIIALLTPAGIGEGFARVGAPAGLYDPSPEPHPILAANNTNNLIPTGRLFNSTEVEGIVPDDPDFYDFFKQVDFQPEVLEFLGFNPIPQTVEGVGSLVLYGVPADGSPAFQIDPPDGGPSGLVLGDRPGSAIVGDDSPTLEDAIPAPLDPFANTSFETPFSLMRFGQNDGPLNPNPVATNLFQIGVNEVYIQMTDDQEVFRILEGAVIFRIGEFEQLAQEGDYFYIDRGQTFELRGTPLTANVIQFTIAGDRTEPDPITSPNEPPTSIFPPVGFNLFGRGIPNNPGQGARENRGNAPNVLANLFANNLPPGFNNPNNMGMGPVNAQGRPFQNAMLGNQTTEASIITASADSSIFA</sequence>
<keyword evidence="2" id="KW-1185">Reference proteome</keyword>
<dbReference type="InterPro" id="IPR014710">
    <property type="entry name" value="RmlC-like_jellyroll"/>
</dbReference>
<accession>K9YLD5</accession>
<dbReference type="PATRIC" id="fig|292563.3.peg.1861"/>
<proteinExistence type="predicted"/>
<dbReference type="HOGENOM" id="CLU_494109_0_0_3"/>
<dbReference type="SUPFAM" id="SSF51182">
    <property type="entry name" value="RmlC-like cupins"/>
    <property type="match status" value="2"/>
</dbReference>
<dbReference type="PANTHER" id="PTHR36440">
    <property type="entry name" value="PUTATIVE (AFU_ORTHOLOGUE AFUA_8G07350)-RELATED"/>
    <property type="match status" value="1"/>
</dbReference>
<gene>
    <name evidence="1" type="ordered locus">Cyast_1780</name>
</gene>
<dbReference type="EMBL" id="CP003940">
    <property type="protein sequence ID" value="AFZ47736.1"/>
    <property type="molecule type" value="Genomic_DNA"/>
</dbReference>
<name>K9YLD5_CYASC</name>